<gene>
    <name evidence="2" type="ORF">C4520_00015</name>
</gene>
<reference evidence="2 3" key="1">
    <citation type="journal article" date="2017" name="ISME J.">
        <title>Energy and carbon metabolisms in a deep terrestrial subsurface fluid microbial community.</title>
        <authorList>
            <person name="Momper L."/>
            <person name="Jungbluth S.P."/>
            <person name="Lee M.D."/>
            <person name="Amend J.P."/>
        </authorList>
    </citation>
    <scope>NUCLEOTIDE SEQUENCE [LARGE SCALE GENOMIC DNA]</scope>
    <source>
        <strain evidence="2">SURF_5</strain>
    </source>
</reference>
<dbReference type="CDD" id="cd06558">
    <property type="entry name" value="crotonase-like"/>
    <property type="match status" value="1"/>
</dbReference>
<sequence>MAKFEYEMDEHVAVLTMNSGENRFNFPFFKGFSEILDTIEHDTAADVLVVKSAHEKIWSNGIDLDWLGPAIAEEGPQIRDKFLVEMYGFLRRLLTYPMITIAAINGHAFAGGAFLSFTHDFRFMRSDRGWICLPEVDINIPLGPVFTAISKRALPMYKFEEMQYTAKRLTAQECEQHHIVMKACPLNDLMNEVLAFANPLKKSREMIGQMKLDTHKELLAVIDDTISSLSK</sequence>
<keyword evidence="1" id="KW-1133">Transmembrane helix</keyword>
<organism evidence="2 3">
    <name type="scientific">Abyssobacteria bacterium (strain SURF_5)</name>
    <dbReference type="NCBI Taxonomy" id="2093360"/>
    <lineage>
        <taxon>Bacteria</taxon>
        <taxon>Pseudomonadati</taxon>
        <taxon>Candidatus Hydrogenedentota</taxon>
        <taxon>Candidatus Abyssobacteria</taxon>
    </lineage>
</organism>
<keyword evidence="2" id="KW-0413">Isomerase</keyword>
<dbReference type="SUPFAM" id="SSF52096">
    <property type="entry name" value="ClpP/crotonase"/>
    <property type="match status" value="1"/>
</dbReference>
<dbReference type="GO" id="GO:0006635">
    <property type="term" value="P:fatty acid beta-oxidation"/>
    <property type="evidence" value="ECO:0007669"/>
    <property type="project" value="TreeGrafter"/>
</dbReference>
<evidence type="ECO:0000256" key="1">
    <source>
        <dbReference type="SAM" id="Phobius"/>
    </source>
</evidence>
<keyword evidence="1" id="KW-0472">Membrane</keyword>
<dbReference type="Gene3D" id="3.90.226.10">
    <property type="entry name" value="2-enoyl-CoA Hydratase, Chain A, domain 1"/>
    <property type="match status" value="1"/>
</dbReference>
<evidence type="ECO:0000313" key="2">
    <source>
        <dbReference type="EMBL" id="RJP26912.1"/>
    </source>
</evidence>
<dbReference type="Proteomes" id="UP000265882">
    <property type="component" value="Unassembled WGS sequence"/>
</dbReference>
<accession>A0A3A4P6V7</accession>
<dbReference type="AlphaFoldDB" id="A0A3A4P6V7"/>
<dbReference type="Pfam" id="PF00378">
    <property type="entry name" value="ECH_1"/>
    <property type="match status" value="1"/>
</dbReference>
<dbReference type="PANTHER" id="PTHR11941:SF75">
    <property type="entry name" value="ENOYL-COA HYDRATASE_ISOMERASE FAMILY PROTEIN"/>
    <property type="match status" value="1"/>
</dbReference>
<comment type="caution">
    <text evidence="2">The sequence shown here is derived from an EMBL/GenBank/DDBJ whole genome shotgun (WGS) entry which is preliminary data.</text>
</comment>
<name>A0A3A4P6V7_ABYX5</name>
<feature type="transmembrane region" description="Helical" evidence="1">
    <location>
        <begin position="94"/>
        <end position="118"/>
    </location>
</feature>
<keyword evidence="1" id="KW-0812">Transmembrane</keyword>
<dbReference type="GO" id="GO:0004165">
    <property type="term" value="F:delta(3)-delta(2)-enoyl-CoA isomerase activity"/>
    <property type="evidence" value="ECO:0007669"/>
    <property type="project" value="TreeGrafter"/>
</dbReference>
<dbReference type="InterPro" id="IPR001753">
    <property type="entry name" value="Enoyl-CoA_hydra/iso"/>
</dbReference>
<dbReference type="EMBL" id="QZKU01000001">
    <property type="protein sequence ID" value="RJP26912.1"/>
    <property type="molecule type" value="Genomic_DNA"/>
</dbReference>
<dbReference type="PANTHER" id="PTHR11941">
    <property type="entry name" value="ENOYL-COA HYDRATASE-RELATED"/>
    <property type="match status" value="1"/>
</dbReference>
<evidence type="ECO:0000313" key="3">
    <source>
        <dbReference type="Proteomes" id="UP000265882"/>
    </source>
</evidence>
<dbReference type="InterPro" id="IPR029045">
    <property type="entry name" value="ClpP/crotonase-like_dom_sf"/>
</dbReference>
<proteinExistence type="predicted"/>
<protein>
    <submittedName>
        <fullName evidence="2">Enoyl-CoA hydratase/isomerase family protein</fullName>
    </submittedName>
</protein>